<dbReference type="PANTHER" id="PTHR36836:SF1">
    <property type="entry name" value="COLANIC ACID BIOSYNTHESIS PROTEIN WCAK"/>
    <property type="match status" value="1"/>
</dbReference>
<sequence length="386" mass="43575">MNIVIGGVPFSQNLGDGIIFENIKNLYMGTEKATKVSPLDIAGRDDFETGATSSDLKFRILHSIPAFGRKPVLALFFYLKYQWVWRKSWQSKLAEADLLTVGGGQLFLDEELNFPLKMYFLSLTAKKLPTLKTVIAFVGVSPTLSPMGKLLFRRAIKNFNPQSISVRDEESRQNFIRLIKPNLEVKVVPDPAVNSKQCYKIDSVPCDQNKRIGICISNPKGLDVQGRLGKAFQEQTGQYFINLIELLDQQGYHVSLFTNGASEDELLKDEIYNTCKSWVDVCEDKPKTPSDLVNIINRYDLIVAHRLHANIIAYSLGITSIGLRWDTKLHSFFKSINREHLFVDTLLPTAEQTVALIDEHLHFGMNNSDSMLIHKLTGEVESHLAQ</sequence>
<comment type="caution">
    <text evidence="2">The sequence shown here is derived from an EMBL/GenBank/DDBJ whole genome shotgun (WGS) entry which is preliminary data.</text>
</comment>
<proteinExistence type="predicted"/>
<dbReference type="EMBL" id="MPJD01000010">
    <property type="protein sequence ID" value="OKA27104.1"/>
    <property type="molecule type" value="Genomic_DNA"/>
</dbReference>
<accession>A0A853ZX22</accession>
<protein>
    <recommendedName>
        <fullName evidence="1">Polysaccharide pyruvyl transferase domain-containing protein</fullName>
    </recommendedName>
</protein>
<dbReference type="AlphaFoldDB" id="A0A853ZX22"/>
<dbReference type="Proteomes" id="UP000185990">
    <property type="component" value="Unassembled WGS sequence"/>
</dbReference>
<evidence type="ECO:0000259" key="1">
    <source>
        <dbReference type="Pfam" id="PF04230"/>
    </source>
</evidence>
<reference evidence="2 3" key="1">
    <citation type="submission" date="2016-11" db="EMBL/GenBank/DDBJ databases">
        <title>Draft genome of Pseudomonas versuta A4R1.12.</title>
        <authorList>
            <person name="See-Too W.-S."/>
        </authorList>
    </citation>
    <scope>NUCLEOTIDE SEQUENCE [LARGE SCALE GENOMIC DNA]</scope>
    <source>
        <strain evidence="2 3">A4R1.12</strain>
    </source>
</reference>
<feature type="domain" description="Polysaccharide pyruvyl transferase" evidence="1">
    <location>
        <begin position="59"/>
        <end position="326"/>
    </location>
</feature>
<evidence type="ECO:0000313" key="3">
    <source>
        <dbReference type="Proteomes" id="UP000185990"/>
    </source>
</evidence>
<evidence type="ECO:0000313" key="2">
    <source>
        <dbReference type="EMBL" id="OKA27104.1"/>
    </source>
</evidence>
<dbReference type="InterPro" id="IPR007345">
    <property type="entry name" value="Polysacch_pyruvyl_Trfase"/>
</dbReference>
<organism evidence="2 3">
    <name type="scientific">Pseudomonas versuta</name>
    <dbReference type="NCBI Taxonomy" id="1788301"/>
    <lineage>
        <taxon>Bacteria</taxon>
        <taxon>Pseudomonadati</taxon>
        <taxon>Pseudomonadota</taxon>
        <taxon>Gammaproteobacteria</taxon>
        <taxon>Pseudomonadales</taxon>
        <taxon>Pseudomonadaceae</taxon>
        <taxon>Pseudomonas</taxon>
    </lineage>
</organism>
<name>A0A853ZX22_9PSED</name>
<dbReference type="PANTHER" id="PTHR36836">
    <property type="entry name" value="COLANIC ACID BIOSYNTHESIS PROTEIN WCAK"/>
    <property type="match status" value="1"/>
</dbReference>
<dbReference type="RefSeq" id="WP_073509087.1">
    <property type="nucleotide sequence ID" value="NZ_MPJD01000010.1"/>
</dbReference>
<gene>
    <name evidence="2" type="ORF">BOH74_04775</name>
</gene>
<dbReference type="Pfam" id="PF04230">
    <property type="entry name" value="PS_pyruv_trans"/>
    <property type="match status" value="1"/>
</dbReference>